<comment type="caution">
    <text evidence="1">The sequence shown here is derived from an EMBL/GenBank/DDBJ whole genome shotgun (WGS) entry which is preliminary data.</text>
</comment>
<sequence>MLRHEEIEVSGRAPKGHFVVYVGEERMRRFVVPLSCLKDPTFQKLLQKAAEEFGFPGQKRIVLPCDESTFLTLLTSIL</sequence>
<proteinExistence type="predicted"/>
<evidence type="ECO:0000313" key="2">
    <source>
        <dbReference type="Proteomes" id="UP001164539"/>
    </source>
</evidence>
<gene>
    <name evidence="1" type="ORF">OWV82_008739</name>
</gene>
<dbReference type="EMBL" id="CM051397">
    <property type="protein sequence ID" value="KAJ4721010.1"/>
    <property type="molecule type" value="Genomic_DNA"/>
</dbReference>
<organism evidence="1 2">
    <name type="scientific">Melia azedarach</name>
    <name type="common">Chinaberry tree</name>
    <dbReference type="NCBI Taxonomy" id="155640"/>
    <lineage>
        <taxon>Eukaryota</taxon>
        <taxon>Viridiplantae</taxon>
        <taxon>Streptophyta</taxon>
        <taxon>Embryophyta</taxon>
        <taxon>Tracheophyta</taxon>
        <taxon>Spermatophyta</taxon>
        <taxon>Magnoliopsida</taxon>
        <taxon>eudicotyledons</taxon>
        <taxon>Gunneridae</taxon>
        <taxon>Pentapetalae</taxon>
        <taxon>rosids</taxon>
        <taxon>malvids</taxon>
        <taxon>Sapindales</taxon>
        <taxon>Meliaceae</taxon>
        <taxon>Melia</taxon>
    </lineage>
</organism>
<keyword evidence="2" id="KW-1185">Reference proteome</keyword>
<protein>
    <submittedName>
        <fullName evidence="1">Auxin-responsive protein</fullName>
    </submittedName>
</protein>
<dbReference type="Proteomes" id="UP001164539">
    <property type="component" value="Chromosome 4"/>
</dbReference>
<accession>A0ACC1YBQ3</accession>
<evidence type="ECO:0000313" key="1">
    <source>
        <dbReference type="EMBL" id="KAJ4721010.1"/>
    </source>
</evidence>
<reference evidence="1 2" key="1">
    <citation type="journal article" date="2023" name="Science">
        <title>Complex scaffold remodeling in plant triterpene biosynthesis.</title>
        <authorList>
            <person name="De La Pena R."/>
            <person name="Hodgson H."/>
            <person name="Liu J.C."/>
            <person name="Stephenson M.J."/>
            <person name="Martin A.C."/>
            <person name="Owen C."/>
            <person name="Harkess A."/>
            <person name="Leebens-Mack J."/>
            <person name="Jimenez L.E."/>
            <person name="Osbourn A."/>
            <person name="Sattely E.S."/>
        </authorList>
    </citation>
    <scope>NUCLEOTIDE SEQUENCE [LARGE SCALE GENOMIC DNA]</scope>
    <source>
        <strain evidence="2">cv. JPN11</strain>
        <tissue evidence="1">Leaf</tissue>
    </source>
</reference>
<name>A0ACC1YBQ3_MELAZ</name>